<feature type="region of interest" description="Disordered" evidence="1">
    <location>
        <begin position="18"/>
        <end position="55"/>
    </location>
</feature>
<keyword evidence="3" id="KW-1185">Reference proteome</keyword>
<feature type="compositionally biased region" description="Low complexity" evidence="1">
    <location>
        <begin position="151"/>
        <end position="164"/>
    </location>
</feature>
<reference evidence="2" key="2">
    <citation type="submission" date="2025-09" db="UniProtKB">
        <authorList>
            <consortium name="Ensembl"/>
        </authorList>
    </citation>
    <scope>IDENTIFICATION</scope>
</reference>
<sequence length="221" mass="23415">MQRCLFTTAFQSALLTRPPAPAWTGTSPTQTGSGANASPHPSLRQHTHCTPLPSFLDHRSSAPPCSAVEQGRRVRSCPEQEMFAREPIPAEQGSAQTTVSAVLLPRLVPQTVLWARPRSASLARDSLTSLRILSRTRSMISFPMMKCAPGPTASSSTPSSSSPARKMLPTTMPVGTTPLGKKSSTWFSTGSASWPTSAQVSRASWSSTALEAALVLGSPPC</sequence>
<dbReference type="Ensembl" id="ENSCPBT00000033356.1">
    <property type="protein sequence ID" value="ENSCPBP00000028325.1"/>
    <property type="gene ID" value="ENSCPBG00000020016.1"/>
</dbReference>
<organism evidence="2 3">
    <name type="scientific">Chrysemys picta bellii</name>
    <name type="common">Western painted turtle</name>
    <name type="synonym">Emys bellii</name>
    <dbReference type="NCBI Taxonomy" id="8478"/>
    <lineage>
        <taxon>Eukaryota</taxon>
        <taxon>Metazoa</taxon>
        <taxon>Chordata</taxon>
        <taxon>Craniata</taxon>
        <taxon>Vertebrata</taxon>
        <taxon>Euteleostomi</taxon>
        <taxon>Archelosauria</taxon>
        <taxon>Testudinata</taxon>
        <taxon>Testudines</taxon>
        <taxon>Cryptodira</taxon>
        <taxon>Durocryptodira</taxon>
        <taxon>Testudinoidea</taxon>
        <taxon>Emydidae</taxon>
        <taxon>Chrysemys</taxon>
    </lineage>
</organism>
<proteinExistence type="predicted"/>
<protein>
    <submittedName>
        <fullName evidence="2">Uncharacterized protein</fullName>
    </submittedName>
</protein>
<dbReference type="AlphaFoldDB" id="A0A8C3I6M6"/>
<evidence type="ECO:0000256" key="1">
    <source>
        <dbReference type="SAM" id="MobiDB-lite"/>
    </source>
</evidence>
<feature type="region of interest" description="Disordered" evidence="1">
    <location>
        <begin position="149"/>
        <end position="181"/>
    </location>
</feature>
<accession>A0A8C3I6M6</accession>
<reference evidence="2" key="1">
    <citation type="submission" date="2025-08" db="UniProtKB">
        <authorList>
            <consortium name="Ensembl"/>
        </authorList>
    </citation>
    <scope>IDENTIFICATION</scope>
</reference>
<feature type="compositionally biased region" description="Polar residues" evidence="1">
    <location>
        <begin position="24"/>
        <end position="36"/>
    </location>
</feature>
<name>A0A8C3I6M6_CHRPI</name>
<evidence type="ECO:0000313" key="2">
    <source>
        <dbReference type="Ensembl" id="ENSCPBP00000028325.1"/>
    </source>
</evidence>
<dbReference type="Proteomes" id="UP000694380">
    <property type="component" value="Unplaced"/>
</dbReference>
<evidence type="ECO:0000313" key="3">
    <source>
        <dbReference type="Proteomes" id="UP000694380"/>
    </source>
</evidence>